<evidence type="ECO:0000313" key="2">
    <source>
        <dbReference type="EMBL" id="OGY58856.1"/>
    </source>
</evidence>
<dbReference type="AlphaFoldDB" id="A0A1G1Z4C1"/>
<comment type="caution">
    <text evidence="2">The sequence shown here is derived from an EMBL/GenBank/DDBJ whole genome shotgun (WGS) entry which is preliminary data.</text>
</comment>
<keyword evidence="1" id="KW-0812">Transmembrane</keyword>
<organism evidence="2 3">
    <name type="scientific">Candidatus Colwellbacteria bacterium RIFCSPHIGHO2_12_FULL_44_17</name>
    <dbReference type="NCBI Taxonomy" id="1797689"/>
    <lineage>
        <taxon>Bacteria</taxon>
        <taxon>Candidatus Colwelliibacteriota</taxon>
    </lineage>
</organism>
<dbReference type="EMBL" id="MHIX01000032">
    <property type="protein sequence ID" value="OGY58856.1"/>
    <property type="molecule type" value="Genomic_DNA"/>
</dbReference>
<keyword evidence="1" id="KW-1133">Transmembrane helix</keyword>
<keyword evidence="1" id="KW-0472">Membrane</keyword>
<feature type="transmembrane region" description="Helical" evidence="1">
    <location>
        <begin position="20"/>
        <end position="42"/>
    </location>
</feature>
<reference evidence="2 3" key="1">
    <citation type="journal article" date="2016" name="Nat. Commun.">
        <title>Thousands of microbial genomes shed light on interconnected biogeochemical processes in an aquifer system.</title>
        <authorList>
            <person name="Anantharaman K."/>
            <person name="Brown C.T."/>
            <person name="Hug L.A."/>
            <person name="Sharon I."/>
            <person name="Castelle C.J."/>
            <person name="Probst A.J."/>
            <person name="Thomas B.C."/>
            <person name="Singh A."/>
            <person name="Wilkins M.J."/>
            <person name="Karaoz U."/>
            <person name="Brodie E.L."/>
            <person name="Williams K.H."/>
            <person name="Hubbard S.S."/>
            <person name="Banfield J.F."/>
        </authorList>
    </citation>
    <scope>NUCLEOTIDE SEQUENCE [LARGE SCALE GENOMIC DNA]</scope>
</reference>
<dbReference type="Proteomes" id="UP000178515">
    <property type="component" value="Unassembled WGS sequence"/>
</dbReference>
<protein>
    <submittedName>
        <fullName evidence="2">Uncharacterized protein</fullName>
    </submittedName>
</protein>
<evidence type="ECO:0000256" key="1">
    <source>
        <dbReference type="SAM" id="Phobius"/>
    </source>
</evidence>
<evidence type="ECO:0000313" key="3">
    <source>
        <dbReference type="Proteomes" id="UP000178515"/>
    </source>
</evidence>
<accession>A0A1G1Z4C1</accession>
<proteinExistence type="predicted"/>
<gene>
    <name evidence="2" type="ORF">A3F24_02485</name>
</gene>
<feature type="transmembrane region" description="Helical" evidence="1">
    <location>
        <begin position="86"/>
        <end position="107"/>
    </location>
</feature>
<sequence length="169" mass="19767">MVCLYLGITRISPMKHQQTLNRFILIGIVFAVVFLANYFAYFDDIVRYIPIWTVIFVFYLPIQITLSYSIFHWFKTKTRVETTRARIGIFVMLVAAVLQTIVSVVYFTELIDYPNELWFVAVLSSRIIPLLQSINIIALISGIFLVYKDCIDNRKEYKQTLKESKATFL</sequence>
<name>A0A1G1Z4C1_9BACT</name>
<feature type="transmembrane region" description="Helical" evidence="1">
    <location>
        <begin position="48"/>
        <end position="74"/>
    </location>
</feature>
<feature type="transmembrane region" description="Helical" evidence="1">
    <location>
        <begin position="127"/>
        <end position="147"/>
    </location>
</feature>